<dbReference type="EMBL" id="MDZC01000133">
    <property type="protein sequence ID" value="OGX80988.1"/>
    <property type="molecule type" value="Genomic_DNA"/>
</dbReference>
<protein>
    <submittedName>
        <fullName evidence="3">Uncharacterized protein</fullName>
    </submittedName>
</protein>
<organism evidence="3 4">
    <name type="scientific">Hymenobacter glacialis</name>
    <dbReference type="NCBI Taxonomy" id="1908236"/>
    <lineage>
        <taxon>Bacteria</taxon>
        <taxon>Pseudomonadati</taxon>
        <taxon>Bacteroidota</taxon>
        <taxon>Cytophagia</taxon>
        <taxon>Cytophagales</taxon>
        <taxon>Hymenobacteraceae</taxon>
        <taxon>Hymenobacter</taxon>
    </lineage>
</organism>
<feature type="compositionally biased region" description="Basic and acidic residues" evidence="1">
    <location>
        <begin position="19"/>
        <end position="32"/>
    </location>
</feature>
<evidence type="ECO:0000256" key="2">
    <source>
        <dbReference type="SAM" id="Phobius"/>
    </source>
</evidence>
<dbReference type="OrthoDB" id="887354at2"/>
<sequence length="65" mass="7288">MQTIHPSSNKTAYQRPYKSRSERRQADRRKHDESGDYKFLVRVGIAIGLVIAVVLGFVITGLAEG</sequence>
<feature type="transmembrane region" description="Helical" evidence="2">
    <location>
        <begin position="39"/>
        <end position="63"/>
    </location>
</feature>
<dbReference type="RefSeq" id="WP_070736520.1">
    <property type="nucleotide sequence ID" value="NZ_MDZC01000133.1"/>
</dbReference>
<name>A0A1G1SQU0_9BACT</name>
<feature type="region of interest" description="Disordered" evidence="1">
    <location>
        <begin position="1"/>
        <end position="32"/>
    </location>
</feature>
<reference evidence="3 4" key="1">
    <citation type="submission" date="2016-08" db="EMBL/GenBank/DDBJ databases">
        <title>Hymenobacter coccineus sp. nov., Hymenobacter lapidarius sp. nov. and Hymenobacter glacialis sp. nov., isolated from Antarctic soil.</title>
        <authorList>
            <person name="Sedlacek I."/>
            <person name="Kralova S."/>
            <person name="Kyrova K."/>
            <person name="Maslanova I."/>
            <person name="Stankova E."/>
            <person name="Vrbovska V."/>
            <person name="Nemec M."/>
            <person name="Bartak M."/>
            <person name="Svec P."/>
            <person name="Busse H.-J."/>
            <person name="Pantucek R."/>
        </authorList>
    </citation>
    <scope>NUCLEOTIDE SEQUENCE [LARGE SCALE GENOMIC DNA]</scope>
    <source>
        <strain evidence="3 4">CCM 8648</strain>
    </source>
</reference>
<feature type="compositionally biased region" description="Polar residues" evidence="1">
    <location>
        <begin position="1"/>
        <end position="12"/>
    </location>
</feature>
<gene>
    <name evidence="3" type="ORF">BEN48_07430</name>
</gene>
<proteinExistence type="predicted"/>
<keyword evidence="2" id="KW-1133">Transmembrane helix</keyword>
<keyword evidence="2" id="KW-0812">Transmembrane</keyword>
<evidence type="ECO:0000313" key="3">
    <source>
        <dbReference type="EMBL" id="OGX80988.1"/>
    </source>
</evidence>
<accession>A0A1G1SQU0</accession>
<evidence type="ECO:0000256" key="1">
    <source>
        <dbReference type="SAM" id="MobiDB-lite"/>
    </source>
</evidence>
<comment type="caution">
    <text evidence="3">The sequence shown here is derived from an EMBL/GenBank/DDBJ whole genome shotgun (WGS) entry which is preliminary data.</text>
</comment>
<keyword evidence="4" id="KW-1185">Reference proteome</keyword>
<keyword evidence="2" id="KW-0472">Membrane</keyword>
<evidence type="ECO:0000313" key="4">
    <source>
        <dbReference type="Proteomes" id="UP000177791"/>
    </source>
</evidence>
<dbReference type="AlphaFoldDB" id="A0A1G1SQU0"/>
<dbReference type="Proteomes" id="UP000177791">
    <property type="component" value="Unassembled WGS sequence"/>
</dbReference>